<dbReference type="PANTHER" id="PTHR31321:SF81">
    <property type="entry name" value="PECTINESTERASE"/>
    <property type="match status" value="1"/>
</dbReference>
<dbReference type="SUPFAM" id="SSF51126">
    <property type="entry name" value="Pectin lyase-like"/>
    <property type="match status" value="1"/>
</dbReference>
<evidence type="ECO:0000256" key="5">
    <source>
        <dbReference type="ARBA" id="ARBA00022512"/>
    </source>
</evidence>
<keyword evidence="7" id="KW-0063">Aspartyl esterase</keyword>
<evidence type="ECO:0000256" key="3">
    <source>
        <dbReference type="ARBA" id="ARBA00008891"/>
    </source>
</evidence>
<reference evidence="9 10" key="1">
    <citation type="submission" date="2018-09" db="EMBL/GenBank/DDBJ databases">
        <title>A high-quality reference genome of wild soybean provides a powerful tool to mine soybean genomes.</title>
        <authorList>
            <person name="Xie M."/>
            <person name="Chung C.Y.L."/>
            <person name="Li M.-W."/>
            <person name="Wong F.-L."/>
            <person name="Chan T.-F."/>
            <person name="Lam H.-M."/>
        </authorList>
    </citation>
    <scope>NUCLEOTIDE SEQUENCE [LARGE SCALE GENOMIC DNA]</scope>
    <source>
        <strain evidence="10">cv. W05</strain>
        <tissue evidence="9">Hypocotyl of etiolated seedlings</tissue>
    </source>
</reference>
<keyword evidence="5" id="KW-0964">Secreted</keyword>
<evidence type="ECO:0000256" key="7">
    <source>
        <dbReference type="ARBA" id="ARBA00023085"/>
    </source>
</evidence>
<dbReference type="PANTHER" id="PTHR31321">
    <property type="entry name" value="ACYL-COA THIOESTER HYDROLASE YBHC-RELATED"/>
    <property type="match status" value="1"/>
</dbReference>
<dbReference type="EMBL" id="QZWG01000010">
    <property type="protein sequence ID" value="RZB85118.1"/>
    <property type="molecule type" value="Genomic_DNA"/>
</dbReference>
<evidence type="ECO:0000259" key="8">
    <source>
        <dbReference type="Pfam" id="PF01095"/>
    </source>
</evidence>
<dbReference type="UniPathway" id="UPA00545">
    <property type="reaction ID" value="UER00823"/>
</dbReference>
<feature type="domain" description="Pectinesterase catalytic" evidence="8">
    <location>
        <begin position="107"/>
        <end position="235"/>
    </location>
</feature>
<dbReference type="Proteomes" id="UP000289340">
    <property type="component" value="Chromosome 10"/>
</dbReference>
<comment type="subcellular location">
    <subcellularLocation>
        <location evidence="1">Secreted</location>
        <location evidence="1">Cell wall</location>
    </subcellularLocation>
</comment>
<dbReference type="InterPro" id="IPR000070">
    <property type="entry name" value="Pectinesterase_cat"/>
</dbReference>
<keyword evidence="5" id="KW-0134">Cell wall</keyword>
<keyword evidence="6 9" id="KW-0378">Hydrolase</keyword>
<dbReference type="GO" id="GO:0042545">
    <property type="term" value="P:cell wall modification"/>
    <property type="evidence" value="ECO:0007669"/>
    <property type="project" value="InterPro"/>
</dbReference>
<comment type="pathway">
    <text evidence="2">Glycan metabolism; pectin degradation; 2-dehydro-3-deoxy-D-gluconate from pectin: step 1/5.</text>
</comment>
<evidence type="ECO:0000256" key="6">
    <source>
        <dbReference type="ARBA" id="ARBA00022801"/>
    </source>
</evidence>
<proteinExistence type="inferred from homology"/>
<dbReference type="AlphaFoldDB" id="A0A445IGC9"/>
<dbReference type="Pfam" id="PF01095">
    <property type="entry name" value="Pectinesterase"/>
    <property type="match status" value="1"/>
</dbReference>
<dbReference type="EC" id="3.1.1.11" evidence="4"/>
<keyword evidence="10" id="KW-1185">Reference proteome</keyword>
<dbReference type="GO" id="GO:0045490">
    <property type="term" value="P:pectin catabolic process"/>
    <property type="evidence" value="ECO:0007669"/>
    <property type="project" value="UniProtKB-UniPathway"/>
</dbReference>
<sequence>ADFDKWVSRNVKNYQKRNILEAKLKVAAPGPDLKLTQAENNKDVPECNCGVDASHFVAINIKFENSGPHVIGRKGEEASQEAKLVSTIAVSRDLKTLSMITKAFITSTTALFKNCYLNSTTRKVASITAQKRTNSSLESGFSFKNCTVIGSGQVYLGRAWGDYSRVVFSYTFMDNIVLAKGWSDWGDQKRDSRVYYGEYKCSGPGANLAGRVPWTRVLTDEEAKPFIEMQFIEGDTWLISP</sequence>
<dbReference type="InterPro" id="IPR011050">
    <property type="entry name" value="Pectin_lyase_fold/virulence"/>
</dbReference>
<evidence type="ECO:0000256" key="4">
    <source>
        <dbReference type="ARBA" id="ARBA00013229"/>
    </source>
</evidence>
<evidence type="ECO:0000256" key="2">
    <source>
        <dbReference type="ARBA" id="ARBA00005184"/>
    </source>
</evidence>
<accession>A0A445IGC9</accession>
<dbReference type="InterPro" id="IPR012334">
    <property type="entry name" value="Pectin_lyas_fold"/>
</dbReference>
<protein>
    <recommendedName>
        <fullName evidence="4">pectinesterase</fullName>
        <ecNumber evidence="4">3.1.1.11</ecNumber>
    </recommendedName>
</protein>
<organism evidence="9 10">
    <name type="scientific">Glycine soja</name>
    <name type="common">Wild soybean</name>
    <dbReference type="NCBI Taxonomy" id="3848"/>
    <lineage>
        <taxon>Eukaryota</taxon>
        <taxon>Viridiplantae</taxon>
        <taxon>Streptophyta</taxon>
        <taxon>Embryophyta</taxon>
        <taxon>Tracheophyta</taxon>
        <taxon>Spermatophyta</taxon>
        <taxon>Magnoliopsida</taxon>
        <taxon>eudicotyledons</taxon>
        <taxon>Gunneridae</taxon>
        <taxon>Pentapetalae</taxon>
        <taxon>rosids</taxon>
        <taxon>fabids</taxon>
        <taxon>Fabales</taxon>
        <taxon>Fabaceae</taxon>
        <taxon>Papilionoideae</taxon>
        <taxon>50 kb inversion clade</taxon>
        <taxon>NPAAA clade</taxon>
        <taxon>indigoferoid/millettioid clade</taxon>
        <taxon>Phaseoleae</taxon>
        <taxon>Glycine</taxon>
        <taxon>Glycine subgen. Soja</taxon>
    </lineage>
</organism>
<comment type="caution">
    <text evidence="9">The sequence shown here is derived from an EMBL/GenBank/DDBJ whole genome shotgun (WGS) entry which is preliminary data.</text>
</comment>
<evidence type="ECO:0000313" key="9">
    <source>
        <dbReference type="EMBL" id="RZB85118.1"/>
    </source>
</evidence>
<evidence type="ECO:0000256" key="1">
    <source>
        <dbReference type="ARBA" id="ARBA00004191"/>
    </source>
</evidence>
<dbReference type="Gene3D" id="2.160.20.10">
    <property type="entry name" value="Single-stranded right-handed beta-helix, Pectin lyase-like"/>
    <property type="match status" value="1"/>
</dbReference>
<dbReference type="GO" id="GO:0030599">
    <property type="term" value="F:pectinesterase activity"/>
    <property type="evidence" value="ECO:0007669"/>
    <property type="project" value="UniProtKB-EC"/>
</dbReference>
<gene>
    <name evidence="9" type="ORF">D0Y65_025659</name>
</gene>
<feature type="non-terminal residue" evidence="9">
    <location>
        <position position="1"/>
    </location>
</feature>
<evidence type="ECO:0000313" key="10">
    <source>
        <dbReference type="Proteomes" id="UP000289340"/>
    </source>
</evidence>
<name>A0A445IGC9_GLYSO</name>
<comment type="similarity">
    <text evidence="3">Belongs to the pectinesterase family.</text>
</comment>